<dbReference type="Gene3D" id="1.20.930.20">
    <property type="entry name" value="Adaptor protein Cbl, N-terminal domain"/>
    <property type="match status" value="1"/>
</dbReference>
<evidence type="ECO:0000313" key="3">
    <source>
        <dbReference type="Proteomes" id="UP000077266"/>
    </source>
</evidence>
<dbReference type="AlphaFoldDB" id="A0A165GRH0"/>
<feature type="domain" description="Novel STAND NTPase 1" evidence="1">
    <location>
        <begin position="177"/>
        <end position="351"/>
    </location>
</feature>
<dbReference type="SUPFAM" id="SSF48452">
    <property type="entry name" value="TPR-like"/>
    <property type="match status" value="1"/>
</dbReference>
<dbReference type="SUPFAM" id="SSF52540">
    <property type="entry name" value="P-loop containing nucleoside triphosphate hydrolases"/>
    <property type="match status" value="1"/>
</dbReference>
<dbReference type="InterPro" id="IPR036537">
    <property type="entry name" value="Adaptor_Cbl_N_dom_sf"/>
</dbReference>
<protein>
    <recommendedName>
        <fullName evidence="1">Novel STAND NTPase 1 domain-containing protein</fullName>
    </recommendedName>
</protein>
<dbReference type="InterPro" id="IPR049052">
    <property type="entry name" value="nSTAND1"/>
</dbReference>
<evidence type="ECO:0000259" key="1">
    <source>
        <dbReference type="Pfam" id="PF20703"/>
    </source>
</evidence>
<keyword evidence="3" id="KW-1185">Reference proteome</keyword>
<dbReference type="PANTHER" id="PTHR47691">
    <property type="entry name" value="REGULATOR-RELATED"/>
    <property type="match status" value="1"/>
</dbReference>
<sequence length="1026" mass="112376">MALALGTTVATQAAGVAGQNTTQALLGIAEVIESSARNARVNQAAVIALSRQVSEWTSLVCSELERQAAAASPTWLAAFASFERALIEAHKKLEHLQRRSFLAQLLTQERDAGTIKALGEGIRQSFNALKIHSYIDIGRLADDLDRTVQSWKGLEELERAVAEAELHSSGTGVRVPEQRPIFFGRARERQALVESLSTVCGARVVILGGPGVGKTSLALAALHDAAVVARFGHRRYFVACDAADVSVSALSIIASAFGISNSDRRTLEKELTIALKVDQPILLTLDNFESAWEDLSRRNEAENVLEFLSGFPHLSLVVTIRGAERPGGAHWTRPLRSPLGPLGREEARQVLLAIADVPESDMPTLDKMLQHVENLPLAVVLLGNLAQVESLPSLLSRWETMSTAMLTRDGNATRLSSLDASIRLSIESPRMQQDTTALSLLSVLSLLPDGFKDVDLSLCFPSLAHPRRALAVLLQVSLSYRTADQRVRILVPVREFVMRYYPPSEQLVDDLHEYMFRQADVIADIDRPDLNKNVVESITPEVANITAVVNHALLSGRHVAPTLEAACRLGKLFSNTGVGSLEHIPLALSVARRHTDMDEVTADLLEYQVRAIRVHPRAPSQQDPVSQLQEAISIHLRLHNVDRALTCWIMLLDLHAGSIQFVDDILALADRCTDPYLILRFNAALYVVYKEDPTTHRNAIRDCFARMQRALKDTDPLRTDVGRALTYMGREDLDQGYTVPGITKLRKAIDTFQACNNKAGVSLASMHLGTALLAQGCSHEAIEHLQAVYDGFHAIGNIIAELNSLARLTRAHLDVCDERAAADCLARAERLVRDAGPEWRHAAYGRGQILRAQGELSLWRGDVADARAALLGAVFACRETTANDARGLWGRSLEILGSVEEADGRAHDALTCYLIASVLFRKLGWTPQVTRTLASMAAVVDDETAELLLQATLLPLQRYAFLRVLGNALLCSARVAQRRSTLGAARHRALSALRHFESAQDERGMGRANVFLRELPDAGHGPARNI</sequence>
<gene>
    <name evidence="2" type="ORF">EXIGLDRAFT_837477</name>
</gene>
<dbReference type="Gene3D" id="3.40.50.300">
    <property type="entry name" value="P-loop containing nucleotide triphosphate hydrolases"/>
    <property type="match status" value="1"/>
</dbReference>
<dbReference type="Proteomes" id="UP000077266">
    <property type="component" value="Unassembled WGS sequence"/>
</dbReference>
<dbReference type="EMBL" id="KV426038">
    <property type="protein sequence ID" value="KZV90900.1"/>
    <property type="molecule type" value="Genomic_DNA"/>
</dbReference>
<proteinExistence type="predicted"/>
<dbReference type="InterPro" id="IPR027417">
    <property type="entry name" value="P-loop_NTPase"/>
</dbReference>
<name>A0A165GRH0_EXIGL</name>
<dbReference type="OrthoDB" id="621413at2759"/>
<dbReference type="Gene3D" id="1.25.40.10">
    <property type="entry name" value="Tetratricopeptide repeat domain"/>
    <property type="match status" value="1"/>
</dbReference>
<reference evidence="2 3" key="1">
    <citation type="journal article" date="2016" name="Mol. Biol. Evol.">
        <title>Comparative Genomics of Early-Diverging Mushroom-Forming Fungi Provides Insights into the Origins of Lignocellulose Decay Capabilities.</title>
        <authorList>
            <person name="Nagy L.G."/>
            <person name="Riley R."/>
            <person name="Tritt A."/>
            <person name="Adam C."/>
            <person name="Daum C."/>
            <person name="Floudas D."/>
            <person name="Sun H."/>
            <person name="Yadav J.S."/>
            <person name="Pangilinan J."/>
            <person name="Larsson K.H."/>
            <person name="Matsuura K."/>
            <person name="Barry K."/>
            <person name="Labutti K."/>
            <person name="Kuo R."/>
            <person name="Ohm R.A."/>
            <person name="Bhattacharya S.S."/>
            <person name="Shirouzu T."/>
            <person name="Yoshinaga Y."/>
            <person name="Martin F.M."/>
            <person name="Grigoriev I.V."/>
            <person name="Hibbett D.S."/>
        </authorList>
    </citation>
    <scope>NUCLEOTIDE SEQUENCE [LARGE SCALE GENOMIC DNA]</scope>
    <source>
        <strain evidence="2 3">HHB12029</strain>
    </source>
</reference>
<dbReference type="InterPro" id="IPR011990">
    <property type="entry name" value="TPR-like_helical_dom_sf"/>
</dbReference>
<dbReference type="Pfam" id="PF20703">
    <property type="entry name" value="nSTAND1"/>
    <property type="match status" value="1"/>
</dbReference>
<accession>A0A165GRH0</accession>
<dbReference type="PANTHER" id="PTHR47691:SF3">
    <property type="entry name" value="HTH-TYPE TRANSCRIPTIONAL REGULATOR RV0890C-RELATED"/>
    <property type="match status" value="1"/>
</dbReference>
<organism evidence="2 3">
    <name type="scientific">Exidia glandulosa HHB12029</name>
    <dbReference type="NCBI Taxonomy" id="1314781"/>
    <lineage>
        <taxon>Eukaryota</taxon>
        <taxon>Fungi</taxon>
        <taxon>Dikarya</taxon>
        <taxon>Basidiomycota</taxon>
        <taxon>Agaricomycotina</taxon>
        <taxon>Agaricomycetes</taxon>
        <taxon>Auriculariales</taxon>
        <taxon>Exidiaceae</taxon>
        <taxon>Exidia</taxon>
    </lineage>
</organism>
<dbReference type="GO" id="GO:0007166">
    <property type="term" value="P:cell surface receptor signaling pathway"/>
    <property type="evidence" value="ECO:0007669"/>
    <property type="project" value="InterPro"/>
</dbReference>
<dbReference type="InterPro" id="IPR059179">
    <property type="entry name" value="MLKL-like_MCAfunc"/>
</dbReference>
<dbReference type="STRING" id="1314781.A0A165GRH0"/>
<evidence type="ECO:0000313" key="2">
    <source>
        <dbReference type="EMBL" id="KZV90900.1"/>
    </source>
</evidence>
<dbReference type="InParanoid" id="A0A165GRH0"/>
<dbReference type="CDD" id="cd21037">
    <property type="entry name" value="MLKL_NTD"/>
    <property type="match status" value="1"/>
</dbReference>